<dbReference type="AlphaFoldDB" id="Q1YSM0"/>
<evidence type="ECO:0000313" key="2">
    <source>
        <dbReference type="Proteomes" id="UP000005555"/>
    </source>
</evidence>
<sequence length="47" mass="5408">MKIKCDGTFGGKYEHHLISEGDSYKIRHKKVKLINCDAPQKTLTVYL</sequence>
<dbReference type="SUPFAM" id="SSF54427">
    <property type="entry name" value="NTF2-like"/>
    <property type="match status" value="1"/>
</dbReference>
<dbReference type="OrthoDB" id="7062869at2"/>
<gene>
    <name evidence="1" type="ORF">GB2207_11233</name>
</gene>
<dbReference type="Gene3D" id="3.10.450.50">
    <property type="match status" value="1"/>
</dbReference>
<evidence type="ECO:0000313" key="1">
    <source>
        <dbReference type="EMBL" id="EAS47186.1"/>
    </source>
</evidence>
<comment type="caution">
    <text evidence="1">The sequence shown here is derived from an EMBL/GenBank/DDBJ whole genome shotgun (WGS) entry which is preliminary data.</text>
</comment>
<dbReference type="Proteomes" id="UP000005555">
    <property type="component" value="Unassembled WGS sequence"/>
</dbReference>
<organism evidence="1 2">
    <name type="scientific">gamma proteobacterium HTCC2207</name>
    <dbReference type="NCBI Taxonomy" id="314287"/>
    <lineage>
        <taxon>Bacteria</taxon>
        <taxon>Pseudomonadati</taxon>
        <taxon>Pseudomonadota</taxon>
        <taxon>Gammaproteobacteria</taxon>
        <taxon>Cellvibrionales</taxon>
        <taxon>Porticoccaceae</taxon>
        <taxon>SAR92 clade</taxon>
    </lineage>
</organism>
<keyword evidence="2" id="KW-1185">Reference proteome</keyword>
<name>Q1YSM0_9GAMM</name>
<accession>Q1YSM0</accession>
<proteinExistence type="predicted"/>
<reference evidence="1 2" key="1">
    <citation type="submission" date="2006-03" db="EMBL/GenBank/DDBJ databases">
        <authorList>
            <person name="Giovannoni S.J."/>
            <person name="Cho J.-C."/>
            <person name="Ferriera S."/>
            <person name="Johnson J."/>
            <person name="Kravitz S."/>
            <person name="Halpern A."/>
            <person name="Remington K."/>
            <person name="Beeson K."/>
            <person name="Tran B."/>
            <person name="Rogers Y.-H."/>
            <person name="Friedman R."/>
            <person name="Venter J.C."/>
        </authorList>
    </citation>
    <scope>NUCLEOTIDE SEQUENCE [LARGE SCALE GENOMIC DNA]</scope>
    <source>
        <strain evidence="1 2">HTCC2207</strain>
    </source>
</reference>
<protein>
    <submittedName>
        <fullName evidence="1">Uncharacterized protein</fullName>
    </submittedName>
</protein>
<dbReference type="HOGENOM" id="CLU_3168467_0_0_6"/>
<dbReference type="EMBL" id="AAPI01000003">
    <property type="protein sequence ID" value="EAS47186.1"/>
    <property type="molecule type" value="Genomic_DNA"/>
</dbReference>
<dbReference type="InterPro" id="IPR032710">
    <property type="entry name" value="NTF2-like_dom_sf"/>
</dbReference>